<feature type="region of interest" description="Disordered" evidence="1">
    <location>
        <begin position="1"/>
        <end position="63"/>
    </location>
</feature>
<feature type="compositionally biased region" description="Polar residues" evidence="1">
    <location>
        <begin position="109"/>
        <end position="118"/>
    </location>
</feature>
<feature type="compositionally biased region" description="Basic and acidic residues" evidence="1">
    <location>
        <begin position="197"/>
        <end position="207"/>
    </location>
</feature>
<feature type="compositionally biased region" description="Polar residues" evidence="1">
    <location>
        <begin position="208"/>
        <end position="217"/>
    </location>
</feature>
<reference evidence="2" key="1">
    <citation type="submission" date="2017-09" db="EMBL/GenBank/DDBJ databases">
        <title>Polyketide synthases of a Diaporthe helianthi virulent isolate.</title>
        <authorList>
            <person name="Baroncelli R."/>
        </authorList>
    </citation>
    <scope>NUCLEOTIDE SEQUENCE [LARGE SCALE GENOMIC DNA]</scope>
    <source>
        <strain evidence="2">7/96</strain>
    </source>
</reference>
<accession>A0A2P5I949</accession>
<protein>
    <submittedName>
        <fullName evidence="2">Uncharacterized protein</fullName>
    </submittedName>
</protein>
<name>A0A2P5I949_DIAHE</name>
<sequence>MQRDVDTNGRPARSQYTTYQTTYTSSRSRPGDSTRQTMSGSQNIRGPSQPGTNTQNYPRPPSERPFRAVRLAQAATITPGQSISQVDRQLGWDHGDGRPTFARADMPRGSSNLMSVPDSQFRDRRDGPGYFQGPNTLYRPNNPQVGAFGREGPVVVNNYITNNNHVTYNIDNSRHERVNARGQRNNQNFLYMSTRNNRRDTVEDSRTQQRISGSSGRLNHHREHRG</sequence>
<dbReference type="Proteomes" id="UP000094444">
    <property type="component" value="Unassembled WGS sequence"/>
</dbReference>
<evidence type="ECO:0000313" key="2">
    <source>
        <dbReference type="EMBL" id="POS78983.1"/>
    </source>
</evidence>
<feature type="compositionally biased region" description="Polar residues" evidence="1">
    <location>
        <begin position="75"/>
        <end position="87"/>
    </location>
</feature>
<feature type="region of interest" description="Disordered" evidence="1">
    <location>
        <begin position="75"/>
        <end position="124"/>
    </location>
</feature>
<proteinExistence type="predicted"/>
<keyword evidence="3" id="KW-1185">Reference proteome</keyword>
<feature type="compositionally biased region" description="Polar residues" evidence="1">
    <location>
        <begin position="31"/>
        <end position="57"/>
    </location>
</feature>
<dbReference type="AlphaFoldDB" id="A0A2P5I949"/>
<evidence type="ECO:0000313" key="3">
    <source>
        <dbReference type="Proteomes" id="UP000094444"/>
    </source>
</evidence>
<organism evidence="2 3">
    <name type="scientific">Diaporthe helianthi</name>
    <dbReference type="NCBI Taxonomy" id="158607"/>
    <lineage>
        <taxon>Eukaryota</taxon>
        <taxon>Fungi</taxon>
        <taxon>Dikarya</taxon>
        <taxon>Ascomycota</taxon>
        <taxon>Pezizomycotina</taxon>
        <taxon>Sordariomycetes</taxon>
        <taxon>Sordariomycetidae</taxon>
        <taxon>Diaporthales</taxon>
        <taxon>Diaporthaceae</taxon>
        <taxon>Diaporthe</taxon>
    </lineage>
</organism>
<dbReference type="InParanoid" id="A0A2P5I949"/>
<feature type="region of interest" description="Disordered" evidence="1">
    <location>
        <begin position="194"/>
        <end position="226"/>
    </location>
</feature>
<dbReference type="OrthoDB" id="5215491at2759"/>
<dbReference type="EMBL" id="MAVT02000145">
    <property type="protein sequence ID" value="POS78983.1"/>
    <property type="molecule type" value="Genomic_DNA"/>
</dbReference>
<gene>
    <name evidence="2" type="ORF">DHEL01_v202613</name>
</gene>
<feature type="compositionally biased region" description="Low complexity" evidence="1">
    <location>
        <begin position="13"/>
        <end position="28"/>
    </location>
</feature>
<comment type="caution">
    <text evidence="2">The sequence shown here is derived from an EMBL/GenBank/DDBJ whole genome shotgun (WGS) entry which is preliminary data.</text>
</comment>
<evidence type="ECO:0000256" key="1">
    <source>
        <dbReference type="SAM" id="MobiDB-lite"/>
    </source>
</evidence>